<dbReference type="InterPro" id="IPR029063">
    <property type="entry name" value="SAM-dependent_MTases_sf"/>
</dbReference>
<dbReference type="AlphaFoldDB" id="A0A0M3KCH5"/>
<keyword evidence="3 7" id="KW-0808">Transferase</keyword>
<dbReference type="OrthoDB" id="6349953at2759"/>
<keyword evidence="1 7" id="KW-0820">tRNA-binding</keyword>
<organism evidence="11">
    <name type="scientific">Anisakis simplex</name>
    <name type="common">Herring worm</name>
    <dbReference type="NCBI Taxonomy" id="6269"/>
    <lineage>
        <taxon>Eukaryota</taxon>
        <taxon>Metazoa</taxon>
        <taxon>Ecdysozoa</taxon>
        <taxon>Nematoda</taxon>
        <taxon>Chromadorea</taxon>
        <taxon>Rhabditida</taxon>
        <taxon>Spirurina</taxon>
        <taxon>Ascaridomorpha</taxon>
        <taxon>Ascaridoidea</taxon>
        <taxon>Anisakidae</taxon>
        <taxon>Anisakis</taxon>
        <taxon>Anisakis simplex complex</taxon>
    </lineage>
</organism>
<dbReference type="GO" id="GO:0016423">
    <property type="term" value="F:tRNA (guanine) methyltransferase activity"/>
    <property type="evidence" value="ECO:0007669"/>
    <property type="project" value="InterPro"/>
</dbReference>
<feature type="compositionally biased region" description="Low complexity" evidence="8">
    <location>
        <begin position="8"/>
        <end position="19"/>
    </location>
</feature>
<protein>
    <submittedName>
        <fullName evidence="11">Spore germination protein</fullName>
    </submittedName>
</protein>
<dbReference type="EMBL" id="UYRR01034997">
    <property type="protein sequence ID" value="VDK63078.1"/>
    <property type="molecule type" value="Genomic_DNA"/>
</dbReference>
<dbReference type="PROSITE" id="PS51626">
    <property type="entry name" value="SAM_MT_TRM1"/>
    <property type="match status" value="1"/>
</dbReference>
<name>A0A0M3KCH5_ANISI</name>
<keyword evidence="2 7" id="KW-0489">Methyltransferase</keyword>
<dbReference type="GO" id="GO:0008033">
    <property type="term" value="P:tRNA processing"/>
    <property type="evidence" value="ECO:0007669"/>
    <property type="project" value="UniProtKB-UniRule"/>
</dbReference>
<comment type="similarity">
    <text evidence="7">Belongs to the class I-like SAM-binding methyltransferase superfamily. Trm1 family.</text>
</comment>
<evidence type="ECO:0000313" key="9">
    <source>
        <dbReference type="EMBL" id="VDK63078.1"/>
    </source>
</evidence>
<keyword evidence="4 7" id="KW-0949">S-adenosyl-L-methionine</keyword>
<reference evidence="11" key="1">
    <citation type="submission" date="2017-02" db="UniProtKB">
        <authorList>
            <consortium name="WormBaseParasite"/>
        </authorList>
    </citation>
    <scope>IDENTIFICATION</scope>
</reference>
<evidence type="ECO:0000256" key="2">
    <source>
        <dbReference type="ARBA" id="ARBA00022603"/>
    </source>
</evidence>
<evidence type="ECO:0000256" key="6">
    <source>
        <dbReference type="ARBA" id="ARBA00022884"/>
    </source>
</evidence>
<evidence type="ECO:0000256" key="7">
    <source>
        <dbReference type="PROSITE-ProRule" id="PRU00958"/>
    </source>
</evidence>
<feature type="region of interest" description="Disordered" evidence="8">
    <location>
        <begin position="1"/>
        <end position="49"/>
    </location>
</feature>
<sequence length="108" mass="11642">MPAVIGYSIRISSTESMSSGDSKSTDNGGGDQVGTDKTNGSSSVQQQHNSTIVEGQAKITFSGPSSAFYNPVQEFNRDLTFVFAVILFIRIAPSRQFFIDTMIILLSP</sequence>
<evidence type="ECO:0000256" key="1">
    <source>
        <dbReference type="ARBA" id="ARBA00022555"/>
    </source>
</evidence>
<evidence type="ECO:0000313" key="10">
    <source>
        <dbReference type="Proteomes" id="UP000267096"/>
    </source>
</evidence>
<dbReference type="InterPro" id="IPR002905">
    <property type="entry name" value="Trm1"/>
</dbReference>
<dbReference type="WBParaSite" id="ASIM_0001867501-mRNA-1">
    <property type="protein sequence ID" value="ASIM_0001867501-mRNA-1"/>
    <property type="gene ID" value="ASIM_0001867501"/>
</dbReference>
<keyword evidence="10" id="KW-1185">Reference proteome</keyword>
<proteinExistence type="inferred from homology"/>
<feature type="compositionally biased region" description="Polar residues" evidence="8">
    <location>
        <begin position="35"/>
        <end position="49"/>
    </location>
</feature>
<evidence type="ECO:0000256" key="8">
    <source>
        <dbReference type="SAM" id="MobiDB-lite"/>
    </source>
</evidence>
<evidence type="ECO:0000256" key="3">
    <source>
        <dbReference type="ARBA" id="ARBA00022679"/>
    </source>
</evidence>
<dbReference type="Proteomes" id="UP000267096">
    <property type="component" value="Unassembled WGS sequence"/>
</dbReference>
<evidence type="ECO:0000256" key="4">
    <source>
        <dbReference type="ARBA" id="ARBA00022691"/>
    </source>
</evidence>
<dbReference type="GO" id="GO:0000049">
    <property type="term" value="F:tRNA binding"/>
    <property type="evidence" value="ECO:0007669"/>
    <property type="project" value="UniProtKB-UniRule"/>
</dbReference>
<evidence type="ECO:0000313" key="11">
    <source>
        <dbReference type="WBParaSite" id="ASIM_0001867501-mRNA-1"/>
    </source>
</evidence>
<dbReference type="Gene3D" id="3.40.50.150">
    <property type="entry name" value="Vaccinia Virus protein VP39"/>
    <property type="match status" value="1"/>
</dbReference>
<accession>A0A0M3KCH5</accession>
<keyword evidence="5 7" id="KW-0819">tRNA processing</keyword>
<dbReference type="GO" id="GO:0032259">
    <property type="term" value="P:methylation"/>
    <property type="evidence" value="ECO:0007669"/>
    <property type="project" value="UniProtKB-UniRule"/>
</dbReference>
<reference evidence="9 10" key="2">
    <citation type="submission" date="2018-11" db="EMBL/GenBank/DDBJ databases">
        <authorList>
            <consortium name="Pathogen Informatics"/>
        </authorList>
    </citation>
    <scope>NUCLEOTIDE SEQUENCE [LARGE SCALE GENOMIC DNA]</scope>
</reference>
<evidence type="ECO:0000256" key="5">
    <source>
        <dbReference type="ARBA" id="ARBA00022694"/>
    </source>
</evidence>
<gene>
    <name evidence="9" type="ORF">ASIM_LOCUS18073</name>
</gene>
<keyword evidence="6 7" id="KW-0694">RNA-binding</keyword>